<dbReference type="RefSeq" id="WP_320003836.1">
    <property type="nucleotide sequence ID" value="NZ_JAUHJS010000003.1"/>
</dbReference>
<accession>A0ABT8F508</accession>
<organism evidence="2 3">
    <name type="scientific">Shiella aurantiaca</name>
    <dbReference type="NCBI Taxonomy" id="3058365"/>
    <lineage>
        <taxon>Bacteria</taxon>
        <taxon>Pseudomonadati</taxon>
        <taxon>Bacteroidota</taxon>
        <taxon>Cytophagia</taxon>
        <taxon>Cytophagales</taxon>
        <taxon>Shiellaceae</taxon>
        <taxon>Shiella</taxon>
    </lineage>
</organism>
<protein>
    <submittedName>
        <fullName evidence="2">Endonuclease/exonuclease/phosphatase family protein</fullName>
    </submittedName>
</protein>
<comment type="caution">
    <text evidence="2">The sequence shown here is derived from an EMBL/GenBank/DDBJ whole genome shotgun (WGS) entry which is preliminary data.</text>
</comment>
<keyword evidence="2" id="KW-0378">Hydrolase</keyword>
<name>A0ABT8F508_9BACT</name>
<dbReference type="EMBL" id="JAUHJS010000003">
    <property type="protein sequence ID" value="MDN4165311.1"/>
    <property type="molecule type" value="Genomic_DNA"/>
</dbReference>
<dbReference type="PROSITE" id="PS51257">
    <property type="entry name" value="PROKAR_LIPOPROTEIN"/>
    <property type="match status" value="1"/>
</dbReference>
<dbReference type="InterPro" id="IPR036691">
    <property type="entry name" value="Endo/exonu/phosph_ase_sf"/>
</dbReference>
<evidence type="ECO:0000313" key="3">
    <source>
        <dbReference type="Proteomes" id="UP001168552"/>
    </source>
</evidence>
<dbReference type="Gene3D" id="3.60.10.10">
    <property type="entry name" value="Endonuclease/exonuclease/phosphatase"/>
    <property type="match status" value="1"/>
</dbReference>
<dbReference type="InterPro" id="IPR005135">
    <property type="entry name" value="Endo/exonuclease/phosphatase"/>
</dbReference>
<keyword evidence="2" id="KW-0540">Nuclease</keyword>
<proteinExistence type="predicted"/>
<dbReference type="GO" id="GO:0004519">
    <property type="term" value="F:endonuclease activity"/>
    <property type="evidence" value="ECO:0007669"/>
    <property type="project" value="UniProtKB-KW"/>
</dbReference>
<evidence type="ECO:0000259" key="1">
    <source>
        <dbReference type="Pfam" id="PF19580"/>
    </source>
</evidence>
<dbReference type="PANTHER" id="PTHR42834">
    <property type="entry name" value="ENDONUCLEASE/EXONUCLEASE/PHOSPHATASE FAMILY PROTEIN (AFU_ORTHOLOGUE AFUA_3G09210)"/>
    <property type="match status" value="1"/>
</dbReference>
<gene>
    <name evidence="2" type="ORF">QWY31_07350</name>
</gene>
<dbReference type="Pfam" id="PF19580">
    <property type="entry name" value="Exo_endo_phos_3"/>
    <property type="match status" value="1"/>
</dbReference>
<keyword evidence="3" id="KW-1185">Reference proteome</keyword>
<sequence length="344" mass="38429">MNRSFIIFTSLLALTWVSCQPSRPSASQSATYRVAFYNVENLFDTIDDPDIQDEEFLPTGKNVWTAERYQIKLDKLSRVIVALDSASGGPDMLGLCEIENKAVLEDLVKTKALQAQGYAIAHHSSPDERGIDVAMIYKEKSFTYEGQEAYRLVVPDEPEFLTRDALMVYGKVGGERLHLFINHFPSRSGGQEASEKYRVMVAQLVRAKVDSLLAADAQAKFVIMGDFNDMPHNKSIKQVLNTTGSIDSLNATNLLNPFGPMHRSGLGTYNYRGDWNMLDQIILSQSLVKGKGLQAVVSSSGILQAEWMKQQEGNYKGYPDRTYAGPRYLGGYSDHFPVYIDLVK</sequence>
<reference evidence="2" key="1">
    <citation type="submission" date="2023-06" db="EMBL/GenBank/DDBJ databases">
        <title>Cytophagales bacterium Strain LB-30, isolated from soil.</title>
        <authorList>
            <person name="Liu B."/>
        </authorList>
    </citation>
    <scope>NUCLEOTIDE SEQUENCE</scope>
    <source>
        <strain evidence="2">LB-30</strain>
    </source>
</reference>
<feature type="domain" description="Endonuclease/exonuclease/phosphatase" evidence="1">
    <location>
        <begin position="34"/>
        <end position="344"/>
    </location>
</feature>
<dbReference type="PANTHER" id="PTHR42834:SF1">
    <property type="entry name" value="ENDONUCLEASE_EXONUCLEASE_PHOSPHATASE FAMILY PROTEIN (AFU_ORTHOLOGUE AFUA_3G09210)"/>
    <property type="match status" value="1"/>
</dbReference>
<evidence type="ECO:0000313" key="2">
    <source>
        <dbReference type="EMBL" id="MDN4165311.1"/>
    </source>
</evidence>
<dbReference type="SUPFAM" id="SSF56219">
    <property type="entry name" value="DNase I-like"/>
    <property type="match status" value="1"/>
</dbReference>
<keyword evidence="2" id="KW-0255">Endonuclease</keyword>
<dbReference type="Proteomes" id="UP001168552">
    <property type="component" value="Unassembled WGS sequence"/>
</dbReference>